<dbReference type="HOGENOM" id="CLU_1127678_0_0_11"/>
<evidence type="ECO:0000256" key="3">
    <source>
        <dbReference type="ARBA" id="ARBA00022676"/>
    </source>
</evidence>
<evidence type="ECO:0000313" key="10">
    <source>
        <dbReference type="Proteomes" id="UP000007517"/>
    </source>
</evidence>
<dbReference type="GO" id="GO:0016757">
    <property type="term" value="F:glycosyltransferase activity"/>
    <property type="evidence" value="ECO:0007669"/>
    <property type="project" value="UniProtKB-KW"/>
</dbReference>
<dbReference type="PANTHER" id="PTHR48090">
    <property type="entry name" value="UNDECAPRENYL-PHOSPHATE 4-DEOXY-4-FORMAMIDO-L-ARABINOSE TRANSFERASE-RELATED"/>
    <property type="match status" value="1"/>
</dbReference>
<evidence type="ECO:0000256" key="6">
    <source>
        <dbReference type="ARBA" id="ARBA00022989"/>
    </source>
</evidence>
<comment type="similarity">
    <text evidence="2">Belongs to the glycosyltransferase 2 family.</text>
</comment>
<dbReference type="EMBL" id="FO117623">
    <property type="protein sequence ID" value="CCG04250.1"/>
    <property type="molecule type" value="Genomic_DNA"/>
</dbReference>
<keyword evidence="3" id="KW-0328">Glycosyltransferase</keyword>
<reference evidence="9 10" key="1">
    <citation type="journal article" date="2012" name="J. Bacteriol.">
        <title>Genome Sequence of Blastococcus saxobsidens DD2, a Stone-Inhabiting Bacterium.</title>
        <authorList>
            <person name="Chouaia B."/>
            <person name="Crotti E."/>
            <person name="Brusetti L."/>
            <person name="Daffonchio D."/>
            <person name="Essoussi I."/>
            <person name="Nouioui I."/>
            <person name="Sbissi I."/>
            <person name="Ghodhbane-Gtari F."/>
            <person name="Gtari M."/>
            <person name="Vacherie B."/>
            <person name="Barbe V."/>
            <person name="Medigue C."/>
            <person name="Gury J."/>
            <person name="Pujic P."/>
            <person name="Normand P."/>
        </authorList>
    </citation>
    <scope>NUCLEOTIDE SEQUENCE [LARGE SCALE GENOMIC DNA]</scope>
    <source>
        <strain evidence="9 10">DD2</strain>
    </source>
</reference>
<dbReference type="GO" id="GO:0005886">
    <property type="term" value="C:plasma membrane"/>
    <property type="evidence" value="ECO:0007669"/>
    <property type="project" value="TreeGrafter"/>
</dbReference>
<dbReference type="AlphaFoldDB" id="H6RS56"/>
<dbReference type="STRING" id="1146883.BLASA_3382"/>
<dbReference type="Proteomes" id="UP000007517">
    <property type="component" value="Chromosome"/>
</dbReference>
<dbReference type="Gene3D" id="3.90.550.10">
    <property type="entry name" value="Spore Coat Polysaccharide Biosynthesis Protein SpsA, Chain A"/>
    <property type="match status" value="1"/>
</dbReference>
<dbReference type="InterPro" id="IPR029044">
    <property type="entry name" value="Nucleotide-diphossugar_trans"/>
</dbReference>
<protein>
    <submittedName>
        <fullName evidence="9">Putative Glycosyl transferase</fullName>
    </submittedName>
</protein>
<evidence type="ECO:0000256" key="1">
    <source>
        <dbReference type="ARBA" id="ARBA00004141"/>
    </source>
</evidence>
<dbReference type="InterPro" id="IPR050256">
    <property type="entry name" value="Glycosyltransferase_2"/>
</dbReference>
<dbReference type="eggNOG" id="COG1215">
    <property type="taxonomic scope" value="Bacteria"/>
</dbReference>
<feature type="domain" description="Glycosyltransferase 2-like" evidence="8">
    <location>
        <begin position="3"/>
        <end position="131"/>
    </location>
</feature>
<dbReference type="SUPFAM" id="SSF53448">
    <property type="entry name" value="Nucleotide-diphospho-sugar transferases"/>
    <property type="match status" value="1"/>
</dbReference>
<accession>H6RS56</accession>
<evidence type="ECO:0000259" key="8">
    <source>
        <dbReference type="Pfam" id="PF00535"/>
    </source>
</evidence>
<dbReference type="Pfam" id="PF00535">
    <property type="entry name" value="Glycos_transf_2"/>
    <property type="match status" value="1"/>
</dbReference>
<dbReference type="InterPro" id="IPR001173">
    <property type="entry name" value="Glyco_trans_2-like"/>
</dbReference>
<keyword evidence="10" id="KW-1185">Reference proteome</keyword>
<dbReference type="PANTHER" id="PTHR48090:SF1">
    <property type="entry name" value="PROPHAGE BACTOPRENOL GLUCOSYL TRANSFERASE HOMOLOG"/>
    <property type="match status" value="1"/>
</dbReference>
<evidence type="ECO:0000256" key="7">
    <source>
        <dbReference type="ARBA" id="ARBA00023136"/>
    </source>
</evidence>
<evidence type="ECO:0000256" key="4">
    <source>
        <dbReference type="ARBA" id="ARBA00022679"/>
    </source>
</evidence>
<keyword evidence="6" id="KW-1133">Transmembrane helix</keyword>
<proteinExistence type="inferred from homology"/>
<dbReference type="KEGG" id="bsd:BLASA_3382"/>
<dbReference type="OrthoDB" id="9811884at2"/>
<keyword evidence="5" id="KW-0812">Transmembrane</keyword>
<evidence type="ECO:0000313" key="9">
    <source>
        <dbReference type="EMBL" id="CCG04250.1"/>
    </source>
</evidence>
<keyword evidence="4 9" id="KW-0808">Transferase</keyword>
<reference evidence="10" key="2">
    <citation type="submission" date="2012-02" db="EMBL/GenBank/DDBJ databases">
        <title>Complete genome sequence of Blastococcus saxobsidens strain DD2.</title>
        <authorList>
            <person name="Genoscope."/>
        </authorList>
    </citation>
    <scope>NUCLEOTIDE SEQUENCE [LARGE SCALE GENOMIC DNA]</scope>
    <source>
        <strain evidence="10">DD2</strain>
    </source>
</reference>
<keyword evidence="7" id="KW-0472">Membrane</keyword>
<organism evidence="9 10">
    <name type="scientific">Blastococcus saxobsidens (strain DD2)</name>
    <dbReference type="NCBI Taxonomy" id="1146883"/>
    <lineage>
        <taxon>Bacteria</taxon>
        <taxon>Bacillati</taxon>
        <taxon>Actinomycetota</taxon>
        <taxon>Actinomycetes</taxon>
        <taxon>Geodermatophilales</taxon>
        <taxon>Geodermatophilaceae</taxon>
        <taxon>Blastococcus</taxon>
    </lineage>
</organism>
<evidence type="ECO:0000256" key="2">
    <source>
        <dbReference type="ARBA" id="ARBA00006739"/>
    </source>
</evidence>
<name>H6RS56_BLASD</name>
<gene>
    <name evidence="9" type="ordered locus">BLASA_3382</name>
</gene>
<sequence>MAVVVPVYGNEATLPELADRLAAALPGRDWRLRLVIDASPDDSARVARELVGRDGRIAVTGLTVNVGQHAALARGLAEEPDADVWVCLDADLQDPPEAVPLLLDRLAAGDVEAVFAGRRGRYESPLRRATGTLHRRVAAALTGLPPDAGAFLAMGPAVRAAVVTAVEERGAPSVVLAVGRSGRPATSVPVVRDQRPVGRSAWTPGARLRQSARSLSWALRARR</sequence>
<evidence type="ECO:0000256" key="5">
    <source>
        <dbReference type="ARBA" id="ARBA00022692"/>
    </source>
</evidence>
<comment type="subcellular location">
    <subcellularLocation>
        <location evidence="1">Membrane</location>
        <topology evidence="1">Multi-pass membrane protein</topology>
    </subcellularLocation>
</comment>